<comment type="caution">
    <text evidence="1">The sequence shown here is derived from an EMBL/GenBank/DDBJ whole genome shotgun (WGS) entry which is preliminary data.</text>
</comment>
<dbReference type="Proteomes" id="UP001198242">
    <property type="component" value="Unassembled WGS sequence"/>
</dbReference>
<dbReference type="EMBL" id="JAJEQM010000007">
    <property type="protein sequence ID" value="MCC2210381.1"/>
    <property type="molecule type" value="Genomic_DNA"/>
</dbReference>
<dbReference type="AlphaFoldDB" id="A0AAE3J9G5"/>
<reference evidence="1 2" key="1">
    <citation type="submission" date="2021-10" db="EMBL/GenBank/DDBJ databases">
        <title>Anaerobic single-cell dispensing facilitates the cultivation of human gut bacteria.</title>
        <authorList>
            <person name="Afrizal A."/>
        </authorList>
    </citation>
    <scope>NUCLEOTIDE SEQUENCE [LARGE SCALE GENOMIC DNA]</scope>
    <source>
        <strain evidence="1 2">CLA-AA-H232</strain>
    </source>
</reference>
<keyword evidence="2" id="KW-1185">Reference proteome</keyword>
<name>A0AAE3J9G5_9FIRM</name>
<protein>
    <submittedName>
        <fullName evidence="1">Uncharacterized protein</fullName>
    </submittedName>
</protein>
<accession>A0AAE3J9G5</accession>
<dbReference type="RefSeq" id="WP_022229132.1">
    <property type="nucleotide sequence ID" value="NZ_JAJEQM010000007.1"/>
</dbReference>
<evidence type="ECO:0000313" key="1">
    <source>
        <dbReference type="EMBL" id="MCC2210381.1"/>
    </source>
</evidence>
<sequence length="92" mass="10833">MKINDKNALDVLKKEFSDLGPEIIDNFRRKYQQHVDEAVEDEFFCGIHRAICAMMEANVDDKKIIDLLIKYWDLKPSDAKEYFESSKNMESN</sequence>
<proteinExistence type="predicted"/>
<evidence type="ECO:0000313" key="2">
    <source>
        <dbReference type="Proteomes" id="UP001198242"/>
    </source>
</evidence>
<organism evidence="1 2">
    <name type="scientific">Hominilimicola fabiformis</name>
    <dbReference type="NCBI Taxonomy" id="2885356"/>
    <lineage>
        <taxon>Bacteria</taxon>
        <taxon>Bacillati</taxon>
        <taxon>Bacillota</taxon>
        <taxon>Clostridia</taxon>
        <taxon>Eubacteriales</taxon>
        <taxon>Oscillospiraceae</taxon>
        <taxon>Hominilimicola</taxon>
    </lineage>
</organism>
<gene>
    <name evidence="1" type="ORF">LKE05_06190</name>
</gene>